<dbReference type="GO" id="GO:0006543">
    <property type="term" value="P:L-glutamine catabolic process"/>
    <property type="evidence" value="ECO:0007669"/>
    <property type="project" value="TreeGrafter"/>
</dbReference>
<feature type="binding site" evidence="6">
    <location>
        <position position="260"/>
    </location>
    <ligand>
        <name>substrate</name>
    </ligand>
</feature>
<dbReference type="AlphaFoldDB" id="A0A1T4R0J9"/>
<dbReference type="GO" id="GO:0004359">
    <property type="term" value="F:glutaminase activity"/>
    <property type="evidence" value="ECO:0007669"/>
    <property type="project" value="UniProtKB-UniRule"/>
</dbReference>
<feature type="binding site" evidence="6">
    <location>
        <position position="167"/>
    </location>
    <ligand>
        <name>substrate</name>
    </ligand>
</feature>
<reference evidence="7 8" key="1">
    <citation type="submission" date="2017-02" db="EMBL/GenBank/DDBJ databases">
        <authorList>
            <person name="Peterson S.W."/>
        </authorList>
    </citation>
    <scope>NUCLEOTIDE SEQUENCE [LARGE SCALE GENOMIC DNA]</scope>
    <source>
        <strain evidence="7 8">ATCC 700028</strain>
    </source>
</reference>
<gene>
    <name evidence="6" type="primary">glsA</name>
    <name evidence="7" type="ORF">SAMN02745174_02527</name>
</gene>
<comment type="catalytic activity">
    <reaction evidence="5 6">
        <text>L-glutamine + H2O = L-glutamate + NH4(+)</text>
        <dbReference type="Rhea" id="RHEA:15889"/>
        <dbReference type="ChEBI" id="CHEBI:15377"/>
        <dbReference type="ChEBI" id="CHEBI:28938"/>
        <dbReference type="ChEBI" id="CHEBI:29985"/>
        <dbReference type="ChEBI" id="CHEBI:58359"/>
        <dbReference type="EC" id="3.5.1.2"/>
    </reaction>
</comment>
<organism evidence="7 8">
    <name type="scientific">Cetobacterium ceti</name>
    <dbReference type="NCBI Taxonomy" id="180163"/>
    <lineage>
        <taxon>Bacteria</taxon>
        <taxon>Fusobacteriati</taxon>
        <taxon>Fusobacteriota</taxon>
        <taxon>Fusobacteriia</taxon>
        <taxon>Fusobacteriales</taxon>
        <taxon>Fusobacteriaceae</taxon>
        <taxon>Cetobacterium</taxon>
    </lineage>
</organism>
<evidence type="ECO:0000256" key="6">
    <source>
        <dbReference type="HAMAP-Rule" id="MF_00313"/>
    </source>
</evidence>
<evidence type="ECO:0000313" key="8">
    <source>
        <dbReference type="Proteomes" id="UP000191153"/>
    </source>
</evidence>
<keyword evidence="6" id="KW-0007">Acetylation</keyword>
<keyword evidence="4 6" id="KW-0378">Hydrolase</keyword>
<feature type="binding site" evidence="6">
    <location>
        <position position="191"/>
    </location>
    <ligand>
        <name>substrate</name>
    </ligand>
</feature>
<name>A0A1T4R0J9_9FUSO</name>
<dbReference type="GO" id="GO:0006537">
    <property type="term" value="P:glutamate biosynthetic process"/>
    <property type="evidence" value="ECO:0007669"/>
    <property type="project" value="TreeGrafter"/>
</dbReference>
<feature type="binding site" evidence="6">
    <location>
        <position position="160"/>
    </location>
    <ligand>
        <name>substrate</name>
    </ligand>
</feature>
<dbReference type="RefSeq" id="WP_078694939.1">
    <property type="nucleotide sequence ID" value="NZ_FUWX01000037.1"/>
</dbReference>
<dbReference type="InterPro" id="IPR012338">
    <property type="entry name" value="Beta-lactam/transpept-like"/>
</dbReference>
<accession>A0A1T4R0J9</accession>
<evidence type="ECO:0000256" key="1">
    <source>
        <dbReference type="ARBA" id="ARBA00011076"/>
    </source>
</evidence>
<sequence>MELEEFLKSTVEKNKPLMAKGHVATYIPELAKVDPNLLGAAIVTPEGKVISAGDDKVKFAIESISKTVVLALALLDNGEEEVFKHMHKEPSGDAFNSIVKLETKADHLPRNPYINPGAIMTTSLIKGSSPDEKFNRILSFMQKIAEDDSLDLATETYLSEKATGDINRALAYYMKGQGVFSANVDDTLDVYFRQCSINVTAISLGKIAGFFARGGVLTNGERVIPERYAQIVVGLIATCGMYDQSGEFLDNIGFPGKSGVGGGILCPLSSKKIGIAVFGPAIDKEGNSTGGMGILKDLSDKLNYDMF</sequence>
<evidence type="ECO:0000256" key="2">
    <source>
        <dbReference type="ARBA" id="ARBA00011881"/>
    </source>
</evidence>
<dbReference type="NCBIfam" id="TIGR03814">
    <property type="entry name" value="Gln_ase"/>
    <property type="match status" value="1"/>
</dbReference>
<evidence type="ECO:0000256" key="5">
    <source>
        <dbReference type="ARBA" id="ARBA00049534"/>
    </source>
</evidence>
<dbReference type="InterPro" id="IPR015868">
    <property type="entry name" value="Glutaminase"/>
</dbReference>
<dbReference type="FunFam" id="3.40.710.10:FF:000005">
    <property type="entry name" value="Glutaminase"/>
    <property type="match status" value="1"/>
</dbReference>
<evidence type="ECO:0000256" key="4">
    <source>
        <dbReference type="ARBA" id="ARBA00022801"/>
    </source>
</evidence>
<evidence type="ECO:0000313" key="7">
    <source>
        <dbReference type="EMBL" id="SKA09231.1"/>
    </source>
</evidence>
<feature type="binding site" evidence="6">
    <location>
        <position position="242"/>
    </location>
    <ligand>
        <name>substrate</name>
    </ligand>
</feature>
<evidence type="ECO:0000256" key="3">
    <source>
        <dbReference type="ARBA" id="ARBA00012918"/>
    </source>
</evidence>
<comment type="similarity">
    <text evidence="1 6">Belongs to the glutaminase family.</text>
</comment>
<proteinExistence type="inferred from homology"/>
<dbReference type="Gene3D" id="3.40.710.10">
    <property type="entry name" value="DD-peptidase/beta-lactamase superfamily"/>
    <property type="match status" value="1"/>
</dbReference>
<dbReference type="HAMAP" id="MF_00313">
    <property type="entry name" value="Glutaminase"/>
    <property type="match status" value="1"/>
</dbReference>
<dbReference type="Proteomes" id="UP000191153">
    <property type="component" value="Unassembled WGS sequence"/>
</dbReference>
<dbReference type="PANTHER" id="PTHR12544">
    <property type="entry name" value="GLUTAMINASE"/>
    <property type="match status" value="1"/>
</dbReference>
<dbReference type="STRING" id="180163.SAMN02745174_02527"/>
<feature type="binding site" evidence="6">
    <location>
        <position position="115"/>
    </location>
    <ligand>
        <name>substrate</name>
    </ligand>
</feature>
<dbReference type="Pfam" id="PF04960">
    <property type="entry name" value="Glutaminase"/>
    <property type="match status" value="1"/>
</dbReference>
<dbReference type="EMBL" id="FUWX01000037">
    <property type="protein sequence ID" value="SKA09231.1"/>
    <property type="molecule type" value="Genomic_DNA"/>
</dbReference>
<feature type="binding site" evidence="6">
    <location>
        <position position="63"/>
    </location>
    <ligand>
        <name>substrate</name>
    </ligand>
</feature>
<comment type="subunit">
    <text evidence="2 6">Homotetramer.</text>
</comment>
<keyword evidence="8" id="KW-1185">Reference proteome</keyword>
<protein>
    <recommendedName>
        <fullName evidence="3 6">Glutaminase</fullName>
        <ecNumber evidence="3 6">3.5.1.2</ecNumber>
    </recommendedName>
</protein>
<dbReference type="PANTHER" id="PTHR12544:SF29">
    <property type="entry name" value="GLUTAMINASE"/>
    <property type="match status" value="1"/>
</dbReference>
<dbReference type="OrthoDB" id="9788822at2"/>
<dbReference type="SUPFAM" id="SSF56601">
    <property type="entry name" value="beta-lactamase/transpeptidase-like"/>
    <property type="match status" value="1"/>
</dbReference>
<dbReference type="EC" id="3.5.1.2" evidence="3 6"/>